<evidence type="ECO:0000313" key="2">
    <source>
        <dbReference type="EMBL" id="CAD8646227.1"/>
    </source>
</evidence>
<name>A0A7S0QLB8_9CRYP</name>
<feature type="region of interest" description="Disordered" evidence="1">
    <location>
        <begin position="95"/>
        <end position="125"/>
    </location>
</feature>
<organism evidence="2">
    <name type="scientific">Cryptomonas curvata</name>
    <dbReference type="NCBI Taxonomy" id="233186"/>
    <lineage>
        <taxon>Eukaryota</taxon>
        <taxon>Cryptophyceae</taxon>
        <taxon>Cryptomonadales</taxon>
        <taxon>Cryptomonadaceae</taxon>
        <taxon>Cryptomonas</taxon>
    </lineage>
</organism>
<gene>
    <name evidence="2" type="ORF">CCUR1050_LOCUS23912</name>
</gene>
<dbReference type="InterPro" id="IPR023393">
    <property type="entry name" value="START-like_dom_sf"/>
</dbReference>
<accession>A0A7S0QLB8</accession>
<reference evidence="2" key="1">
    <citation type="submission" date="2021-01" db="EMBL/GenBank/DDBJ databases">
        <authorList>
            <person name="Corre E."/>
            <person name="Pelletier E."/>
            <person name="Niang G."/>
            <person name="Scheremetjew M."/>
            <person name="Finn R."/>
            <person name="Kale V."/>
            <person name="Holt S."/>
            <person name="Cochrane G."/>
            <person name="Meng A."/>
            <person name="Brown T."/>
            <person name="Cohen L."/>
        </authorList>
    </citation>
    <scope>NUCLEOTIDE SEQUENCE</scope>
    <source>
        <strain evidence="2">CCAP979/52</strain>
    </source>
</reference>
<sequence>MTMPLGANILRPVKGDQSKTEVTLITHVNPGGFAQTHFGAMVTNRLSTDSPRQFLSKLNAVAHRSTVPKRSIESKSREDKPKQWRFGLRTILGKLSSRGRARTPEALAASVSAADAATTPEAVAA</sequence>
<dbReference type="Gene3D" id="3.30.530.20">
    <property type="match status" value="1"/>
</dbReference>
<dbReference type="AlphaFoldDB" id="A0A7S0QLB8"/>
<evidence type="ECO:0000256" key="1">
    <source>
        <dbReference type="SAM" id="MobiDB-lite"/>
    </source>
</evidence>
<protein>
    <submittedName>
        <fullName evidence="2">Uncharacterized protein</fullName>
    </submittedName>
</protein>
<proteinExistence type="predicted"/>
<feature type="compositionally biased region" description="Low complexity" evidence="1">
    <location>
        <begin position="106"/>
        <end position="125"/>
    </location>
</feature>
<dbReference type="EMBL" id="HBEZ01043517">
    <property type="protein sequence ID" value="CAD8646227.1"/>
    <property type="molecule type" value="Transcribed_RNA"/>
</dbReference>